<evidence type="ECO:0000259" key="2">
    <source>
        <dbReference type="Pfam" id="PF25954"/>
    </source>
</evidence>
<protein>
    <submittedName>
        <fullName evidence="3">RND transporter</fullName>
    </submittedName>
</protein>
<dbReference type="InterPro" id="IPR058792">
    <property type="entry name" value="Beta-barrel_RND_2"/>
</dbReference>
<keyword evidence="4" id="KW-1185">Reference proteome</keyword>
<proteinExistence type="predicted"/>
<dbReference type="GO" id="GO:0015562">
    <property type="term" value="F:efflux transmembrane transporter activity"/>
    <property type="evidence" value="ECO:0007669"/>
    <property type="project" value="TreeGrafter"/>
</dbReference>
<accession>A0A023BMS5</accession>
<dbReference type="SUPFAM" id="SSF111369">
    <property type="entry name" value="HlyD-like secretion proteins"/>
    <property type="match status" value="1"/>
</dbReference>
<evidence type="ECO:0000259" key="1">
    <source>
        <dbReference type="Pfam" id="PF25917"/>
    </source>
</evidence>
<feature type="domain" description="CusB-like beta-barrel" evidence="2">
    <location>
        <begin position="234"/>
        <end position="297"/>
    </location>
</feature>
<dbReference type="GO" id="GO:1990281">
    <property type="term" value="C:efflux pump complex"/>
    <property type="evidence" value="ECO:0007669"/>
    <property type="project" value="TreeGrafter"/>
</dbReference>
<dbReference type="Gene3D" id="1.10.287.470">
    <property type="entry name" value="Helix hairpin bin"/>
    <property type="match status" value="1"/>
</dbReference>
<evidence type="ECO:0000313" key="3">
    <source>
        <dbReference type="EMBL" id="EZH71296.1"/>
    </source>
</evidence>
<dbReference type="PANTHER" id="PTHR30469">
    <property type="entry name" value="MULTIDRUG RESISTANCE PROTEIN MDTA"/>
    <property type="match status" value="1"/>
</dbReference>
<dbReference type="eggNOG" id="COG0845">
    <property type="taxonomic scope" value="Bacteria"/>
</dbReference>
<evidence type="ECO:0000313" key="4">
    <source>
        <dbReference type="Proteomes" id="UP000023541"/>
    </source>
</evidence>
<dbReference type="Pfam" id="PF25954">
    <property type="entry name" value="Beta-barrel_RND_2"/>
    <property type="match status" value="1"/>
</dbReference>
<reference evidence="3 4" key="1">
    <citation type="submission" date="2014-04" db="EMBL/GenBank/DDBJ databases">
        <title>Aquimarina sp. 22II-S11-z7 Genome Sequencing.</title>
        <authorList>
            <person name="Lai Q."/>
        </authorList>
    </citation>
    <scope>NUCLEOTIDE SEQUENCE [LARGE SCALE GENOMIC DNA]</scope>
    <source>
        <strain evidence="3 4">22II-S11-z7</strain>
    </source>
</reference>
<gene>
    <name evidence="3" type="ORF">ATO12_10985</name>
</gene>
<dbReference type="Gene3D" id="2.40.30.170">
    <property type="match status" value="1"/>
</dbReference>
<dbReference type="STRING" id="1317122.ATO12_10985"/>
<dbReference type="AlphaFoldDB" id="A0A023BMS5"/>
<comment type="caution">
    <text evidence="3">The sequence shown here is derived from an EMBL/GenBank/DDBJ whole genome shotgun (WGS) entry which is preliminary data.</text>
</comment>
<dbReference type="PANTHER" id="PTHR30469:SF15">
    <property type="entry name" value="HLYD FAMILY OF SECRETION PROTEINS"/>
    <property type="match status" value="1"/>
</dbReference>
<dbReference type="RefSeq" id="WP_034247665.1">
    <property type="nucleotide sequence ID" value="NZ_AQRA01000024.1"/>
</dbReference>
<dbReference type="OrthoDB" id="1114717at2"/>
<feature type="domain" description="Multidrug resistance protein MdtA-like barrel-sandwich hybrid" evidence="1">
    <location>
        <begin position="70"/>
        <end position="215"/>
    </location>
</feature>
<organism evidence="3 4">
    <name type="scientific">Aquimarina atlantica</name>
    <dbReference type="NCBI Taxonomy" id="1317122"/>
    <lineage>
        <taxon>Bacteria</taxon>
        <taxon>Pseudomonadati</taxon>
        <taxon>Bacteroidota</taxon>
        <taxon>Flavobacteriia</taxon>
        <taxon>Flavobacteriales</taxon>
        <taxon>Flavobacteriaceae</taxon>
        <taxon>Aquimarina</taxon>
    </lineage>
</organism>
<dbReference type="Gene3D" id="2.40.50.100">
    <property type="match status" value="1"/>
</dbReference>
<dbReference type="InterPro" id="IPR058625">
    <property type="entry name" value="MdtA-like_BSH"/>
</dbReference>
<name>A0A023BMS5_9FLAO</name>
<dbReference type="Proteomes" id="UP000023541">
    <property type="component" value="Unassembled WGS sequence"/>
</dbReference>
<dbReference type="Pfam" id="PF25917">
    <property type="entry name" value="BSH_RND"/>
    <property type="match status" value="1"/>
</dbReference>
<dbReference type="EMBL" id="AQRA01000024">
    <property type="protein sequence ID" value="EZH71296.1"/>
    <property type="molecule type" value="Genomic_DNA"/>
</dbReference>
<sequence>MRKIILSILGILLIVAAYFAANKIIDSKKRPKPRPAKVIKTVFVDTVKNKTIPIQIAANGNLTAKRRLELYAEVQGIFKGGTHLFKPGQKYQKGQALIRIDASEYYASVQSAKSNLYNLVTSIMPDLRLDYPDIYEKWQGYLNTFDMSKATPKLPEVTSEKEKYFITGRNIYTTYYNVKNLEQRLAKYTISAPFNGVLTEALVTEGTLIRQGQKLGEYIDTKVYEMQVAIGKEYGDLLRVGESVELSNLNKTKTFTGKVSRINSSVNQATQTITTFIEVADPSLREGMYLEANLDAKKEENAIEIERGLLQEGDKIFVVRDSILDIIDVQPVYFSDKKVVLKGVPEETIILSKSVPGAYAGMLIKIYQGKKGNNNVHRDSSANTAKKQ</sequence>